<keyword evidence="2" id="KW-0812">Transmembrane</keyword>
<feature type="compositionally biased region" description="Polar residues" evidence="1">
    <location>
        <begin position="31"/>
        <end position="47"/>
    </location>
</feature>
<feature type="transmembrane region" description="Helical" evidence="2">
    <location>
        <begin position="114"/>
        <end position="136"/>
    </location>
</feature>
<dbReference type="AlphaFoldDB" id="A0A5N6YL46"/>
<reference evidence="3" key="1">
    <citation type="submission" date="2019-04" db="EMBL/GenBank/DDBJ databases">
        <title>Friends and foes A comparative genomics study of 23 Aspergillus species from section Flavi.</title>
        <authorList>
            <consortium name="DOE Joint Genome Institute"/>
            <person name="Kjaerbolling I."/>
            <person name="Vesth T."/>
            <person name="Frisvad J.C."/>
            <person name="Nybo J.L."/>
            <person name="Theobald S."/>
            <person name="Kildgaard S."/>
            <person name="Isbrandt T."/>
            <person name="Kuo A."/>
            <person name="Sato A."/>
            <person name="Lyhne E.K."/>
            <person name="Kogle M.E."/>
            <person name="Wiebenga A."/>
            <person name="Kun R.S."/>
            <person name="Lubbers R.J."/>
            <person name="Makela M.R."/>
            <person name="Barry K."/>
            <person name="Chovatia M."/>
            <person name="Clum A."/>
            <person name="Daum C."/>
            <person name="Haridas S."/>
            <person name="He G."/>
            <person name="LaButti K."/>
            <person name="Lipzen A."/>
            <person name="Mondo S."/>
            <person name="Riley R."/>
            <person name="Salamov A."/>
            <person name="Simmons B.A."/>
            <person name="Magnuson J.K."/>
            <person name="Henrissat B."/>
            <person name="Mortensen U.H."/>
            <person name="Larsen T.O."/>
            <person name="Devries R.P."/>
            <person name="Grigoriev I.V."/>
            <person name="Machida M."/>
            <person name="Baker S.E."/>
            <person name="Andersen M.R."/>
        </authorList>
    </citation>
    <scope>NUCLEOTIDE SEQUENCE</scope>
    <source>
        <strain evidence="3">CBS 117612</strain>
    </source>
</reference>
<dbReference type="Proteomes" id="UP000325558">
    <property type="component" value="Unassembled WGS sequence"/>
</dbReference>
<dbReference type="OrthoDB" id="5381672at2759"/>
<evidence type="ECO:0000313" key="3">
    <source>
        <dbReference type="EMBL" id="KAE8346242.1"/>
    </source>
</evidence>
<feature type="transmembrane region" description="Helical" evidence="2">
    <location>
        <begin position="70"/>
        <end position="94"/>
    </location>
</feature>
<feature type="region of interest" description="Disordered" evidence="1">
    <location>
        <begin position="19"/>
        <end position="52"/>
    </location>
</feature>
<evidence type="ECO:0000256" key="2">
    <source>
        <dbReference type="SAM" id="Phobius"/>
    </source>
</evidence>
<sequence length="560" mass="62865">MTERIESISLEALPNRASHHSYRPLADSRDSLTGPTSEPGSDSSQKTGGVVHDVDHDPPFPSAFLHRSGYLFLIVFIYISLAVFSWATVCYLHLHPRQAYYHERLYQVSRTTQSIVGTLTIPLTSAVCSSAAVIFMQNYKNDLSIRQVMTLANKGWADLQTLWRFIPGSTSHGWQRYGSTFLFLSIFTVFLGSLVNPLQQILTSPQQIRLRGDLPNEIPNLVDIPNQFRTCNEILQGQSVLQTRSALSTARGHQREAQLWERGNTTCTTLRSDKRDLPDSCLTGGPTLNQISTLNDPFFAELPNTLDTGLYRQFMPRINSTANVTKISESEFPICGADSGDFSVDYQVNNGSEGDVWRLRACMPAEFTHSRWKPTRARHDFVEELFLNITMNTTSGYFELPNYMNGGLPGQLLNEDPFPANCSTCFYQLRCIYDETPMPDTPFPLLLQKNKGPLLTTAMALFGEASFIQVRLNNTNGYPYNLSETTRINGSYCLEQIPLASFLIDEDTYLGTTGCILYPGSSDAILNPHQQVAQYLQFYDTDTENLKRAFDAAVFFANKA</sequence>
<keyword evidence="2" id="KW-1133">Transmembrane helix</keyword>
<organism evidence="3">
    <name type="scientific">Aspergillus arachidicola</name>
    <dbReference type="NCBI Taxonomy" id="656916"/>
    <lineage>
        <taxon>Eukaryota</taxon>
        <taxon>Fungi</taxon>
        <taxon>Dikarya</taxon>
        <taxon>Ascomycota</taxon>
        <taxon>Pezizomycotina</taxon>
        <taxon>Eurotiomycetes</taxon>
        <taxon>Eurotiomycetidae</taxon>
        <taxon>Eurotiales</taxon>
        <taxon>Aspergillaceae</taxon>
        <taxon>Aspergillus</taxon>
        <taxon>Aspergillus subgen. Circumdati</taxon>
    </lineage>
</organism>
<protein>
    <submittedName>
        <fullName evidence="3">Uncharacterized protein</fullName>
    </submittedName>
</protein>
<proteinExistence type="predicted"/>
<gene>
    <name evidence="3" type="ORF">BDV24DRAFT_158484</name>
</gene>
<feature type="transmembrane region" description="Helical" evidence="2">
    <location>
        <begin position="181"/>
        <end position="198"/>
    </location>
</feature>
<dbReference type="EMBL" id="ML737116">
    <property type="protein sequence ID" value="KAE8346242.1"/>
    <property type="molecule type" value="Genomic_DNA"/>
</dbReference>
<accession>A0A5N6YL46</accession>
<name>A0A5N6YL46_9EURO</name>
<evidence type="ECO:0000256" key="1">
    <source>
        <dbReference type="SAM" id="MobiDB-lite"/>
    </source>
</evidence>
<keyword evidence="2" id="KW-0472">Membrane</keyword>